<accession>A0A6G6J2K3</accession>
<keyword evidence="8 10" id="KW-0472">Membrane</keyword>
<gene>
    <name evidence="13" type="ORF">G5B91_25805</name>
    <name evidence="12" type="ORF">I5I61_16505</name>
</gene>
<keyword evidence="3" id="KW-1003">Cell membrane</keyword>
<dbReference type="Proteomes" id="UP000608450">
    <property type="component" value="Unassembled WGS sequence"/>
</dbReference>
<evidence type="ECO:0000256" key="4">
    <source>
        <dbReference type="ARBA" id="ARBA00022636"/>
    </source>
</evidence>
<evidence type="ECO:0000256" key="1">
    <source>
        <dbReference type="ARBA" id="ARBA00004651"/>
    </source>
</evidence>
<dbReference type="GeneID" id="300408186"/>
<evidence type="ECO:0000313" key="13">
    <source>
        <dbReference type="EMBL" id="QIE89492.1"/>
    </source>
</evidence>
<dbReference type="AlphaFoldDB" id="A0A6G6J2K3"/>
<dbReference type="Gene3D" id="3.20.20.450">
    <property type="entry name" value="EAL domain"/>
    <property type="match status" value="1"/>
</dbReference>
<dbReference type="PANTHER" id="PTHR33121">
    <property type="entry name" value="CYCLIC DI-GMP PHOSPHODIESTERASE PDEF"/>
    <property type="match status" value="1"/>
</dbReference>
<evidence type="ECO:0000256" key="8">
    <source>
        <dbReference type="ARBA" id="ARBA00023136"/>
    </source>
</evidence>
<evidence type="ECO:0000256" key="2">
    <source>
        <dbReference type="ARBA" id="ARBA00012282"/>
    </source>
</evidence>
<proteinExistence type="predicted"/>
<name>A0A6G6J2K3_PSENT</name>
<dbReference type="SUPFAM" id="SSF141868">
    <property type="entry name" value="EAL domain-like"/>
    <property type="match status" value="1"/>
</dbReference>
<keyword evidence="5 10" id="KW-0812">Transmembrane</keyword>
<keyword evidence="4" id="KW-0973">c-di-GMP</keyword>
<dbReference type="FunFam" id="3.20.20.450:FF:000001">
    <property type="entry name" value="Cyclic di-GMP phosphodiesterase yahA"/>
    <property type="match status" value="1"/>
</dbReference>
<dbReference type="InterPro" id="IPR024744">
    <property type="entry name" value="CSS-motif_dom"/>
</dbReference>
<comment type="subcellular location">
    <subcellularLocation>
        <location evidence="1">Cell membrane</location>
        <topology evidence="1">Multi-pass membrane protein</topology>
    </subcellularLocation>
</comment>
<dbReference type="InterPro" id="IPR001633">
    <property type="entry name" value="EAL_dom"/>
</dbReference>
<evidence type="ECO:0000313" key="12">
    <source>
        <dbReference type="EMBL" id="MBG6289054.1"/>
    </source>
</evidence>
<dbReference type="SMART" id="SM00052">
    <property type="entry name" value="EAL"/>
    <property type="match status" value="1"/>
</dbReference>
<dbReference type="CDD" id="cd01948">
    <property type="entry name" value="EAL"/>
    <property type="match status" value="1"/>
</dbReference>
<dbReference type="Pfam" id="PF12792">
    <property type="entry name" value="CSS-motif"/>
    <property type="match status" value="1"/>
</dbReference>
<evidence type="ECO:0000256" key="3">
    <source>
        <dbReference type="ARBA" id="ARBA00022475"/>
    </source>
</evidence>
<evidence type="ECO:0000313" key="14">
    <source>
        <dbReference type="Proteomes" id="UP000501063"/>
    </source>
</evidence>
<dbReference type="Proteomes" id="UP000501063">
    <property type="component" value="Chromosome"/>
</dbReference>
<feature type="transmembrane region" description="Helical" evidence="10">
    <location>
        <begin position="234"/>
        <end position="255"/>
    </location>
</feature>
<reference evidence="12 15" key="2">
    <citation type="submission" date="2020-11" db="EMBL/GenBank/DDBJ databases">
        <title>Enhanced detection system for hospital associated transmission using whole genome sequencing surveillance.</title>
        <authorList>
            <person name="Harrison L.H."/>
            <person name="Van Tyne D."/>
            <person name="Marsh J.W."/>
            <person name="Griffith M.P."/>
            <person name="Snyder D.J."/>
            <person name="Cooper V.S."/>
            <person name="Mustapha M."/>
        </authorList>
    </citation>
    <scope>NUCLEOTIDE SEQUENCE [LARGE SCALE GENOMIC DNA]</scope>
    <source>
        <strain evidence="12 15">PSA00705</strain>
    </source>
</reference>
<evidence type="ECO:0000259" key="11">
    <source>
        <dbReference type="PROSITE" id="PS50883"/>
    </source>
</evidence>
<evidence type="ECO:0000256" key="9">
    <source>
        <dbReference type="ARBA" id="ARBA00034290"/>
    </source>
</evidence>
<protein>
    <recommendedName>
        <fullName evidence="2">cyclic-guanylate-specific phosphodiesterase</fullName>
        <ecNumber evidence="2">3.1.4.52</ecNumber>
    </recommendedName>
</protein>
<dbReference type="Pfam" id="PF00563">
    <property type="entry name" value="EAL"/>
    <property type="match status" value="1"/>
</dbReference>
<keyword evidence="15" id="KW-1185">Reference proteome</keyword>
<dbReference type="EMBL" id="CP049140">
    <property type="protein sequence ID" value="QIE89492.1"/>
    <property type="molecule type" value="Genomic_DNA"/>
</dbReference>
<keyword evidence="6" id="KW-0378">Hydrolase</keyword>
<dbReference type="InterPro" id="IPR050706">
    <property type="entry name" value="Cyclic-di-GMP_PDE-like"/>
</dbReference>
<sequence>MPLRSYTRRRLLPRLVFSLSMALLPLLLGSAIIYWQALRSLTVEASTAANEAVRLFDVMLGNATGAARVALLHADESCDEATLVLREQVAVVPFVRSVNLARDDDIYCTSLFGEFDELLDPSLYAQGQLRMMAGNRVTPDSALLILRRQQGIYAALATVDGRYLSNTLQLVDQRSDLQLQVGRQWMDEEGAVRDGEPLPLPLGHVERRSELFPYAVIGGFPAGAQWRHIREDSLPLVALMLMLGGVSGLACFWLWGRSATPSLELERALLAGEFVPYLQPLVDARDGRWIGAEVLMRWIHPREGMVGPDLFIPMAERSGLIVPMTRDLMHQVADGLAPHGELLGDGFHLGFNISARHLTEPGLFEDCQEFQARFLPHRPELTLELTERELIVSSAAIDELFDNLHAQGVYLAIDDFGTGNSSLAYLHRFKVDALKIDRSFVAMIGVDALSSHILDSIVELCGKLNLRIVAEGVETEEQWRYLAQCEVDVLQGYLFGKPMALAAFIEALKARNEKAR</sequence>
<dbReference type="RefSeq" id="WP_024762891.1">
    <property type="nucleotide sequence ID" value="NZ_CP049140.1"/>
</dbReference>
<reference evidence="13 14" key="1">
    <citation type="submission" date="2020-02" db="EMBL/GenBank/DDBJ databases">
        <title>Integrative conjugative elements (ICEs) and plasmids drive adaptation of Pseudomonas nitroreducens strain HBP1 to wastewater environment.</title>
        <authorList>
            <person name="Sentchilo V."/>
            <person name="Carraro N."/>
            <person name="Bertelli C."/>
            <person name="van der Meer J.R."/>
        </authorList>
    </citation>
    <scope>NUCLEOTIDE SEQUENCE [LARGE SCALE GENOMIC DNA]</scope>
    <source>
        <strain evidence="13 14">HBP1</strain>
    </source>
</reference>
<evidence type="ECO:0000256" key="6">
    <source>
        <dbReference type="ARBA" id="ARBA00022801"/>
    </source>
</evidence>
<evidence type="ECO:0000256" key="5">
    <source>
        <dbReference type="ARBA" id="ARBA00022692"/>
    </source>
</evidence>
<dbReference type="PROSITE" id="PS50883">
    <property type="entry name" value="EAL"/>
    <property type="match status" value="1"/>
</dbReference>
<dbReference type="GO" id="GO:0071111">
    <property type="term" value="F:cyclic-guanylate-specific phosphodiesterase activity"/>
    <property type="evidence" value="ECO:0007669"/>
    <property type="project" value="UniProtKB-EC"/>
</dbReference>
<evidence type="ECO:0000256" key="7">
    <source>
        <dbReference type="ARBA" id="ARBA00022989"/>
    </source>
</evidence>
<dbReference type="EC" id="3.1.4.52" evidence="2"/>
<dbReference type="PANTHER" id="PTHR33121:SF80">
    <property type="entry name" value="CYCLIC DI-GMP PHOSPHODIESTERASE PDEL"/>
    <property type="match status" value="1"/>
</dbReference>
<evidence type="ECO:0000256" key="10">
    <source>
        <dbReference type="SAM" id="Phobius"/>
    </source>
</evidence>
<evidence type="ECO:0000313" key="15">
    <source>
        <dbReference type="Proteomes" id="UP000608450"/>
    </source>
</evidence>
<feature type="domain" description="EAL" evidence="11">
    <location>
        <begin position="258"/>
        <end position="512"/>
    </location>
</feature>
<feature type="transmembrane region" description="Helical" evidence="10">
    <location>
        <begin position="15"/>
        <end position="35"/>
    </location>
</feature>
<dbReference type="GO" id="GO:0005886">
    <property type="term" value="C:plasma membrane"/>
    <property type="evidence" value="ECO:0007669"/>
    <property type="project" value="UniProtKB-SubCell"/>
</dbReference>
<dbReference type="KEGG" id="pnt:G5B91_25805"/>
<dbReference type="InterPro" id="IPR035919">
    <property type="entry name" value="EAL_sf"/>
</dbReference>
<organism evidence="13 14">
    <name type="scientific">Pseudomonas nitroreducens</name>
    <dbReference type="NCBI Taxonomy" id="46680"/>
    <lineage>
        <taxon>Bacteria</taxon>
        <taxon>Pseudomonadati</taxon>
        <taxon>Pseudomonadota</taxon>
        <taxon>Gammaproteobacteria</taxon>
        <taxon>Pseudomonadales</taxon>
        <taxon>Pseudomonadaceae</taxon>
        <taxon>Pseudomonas</taxon>
    </lineage>
</organism>
<keyword evidence="7 10" id="KW-1133">Transmembrane helix</keyword>
<comment type="catalytic activity">
    <reaction evidence="9">
        <text>3',3'-c-di-GMP + H2O = 5'-phosphoguanylyl(3'-&gt;5')guanosine + H(+)</text>
        <dbReference type="Rhea" id="RHEA:24902"/>
        <dbReference type="ChEBI" id="CHEBI:15377"/>
        <dbReference type="ChEBI" id="CHEBI:15378"/>
        <dbReference type="ChEBI" id="CHEBI:58754"/>
        <dbReference type="ChEBI" id="CHEBI:58805"/>
        <dbReference type="EC" id="3.1.4.52"/>
    </reaction>
</comment>
<dbReference type="EMBL" id="JADTFC010000040">
    <property type="protein sequence ID" value="MBG6289054.1"/>
    <property type="molecule type" value="Genomic_DNA"/>
</dbReference>